<evidence type="ECO:0000313" key="4">
    <source>
        <dbReference type="Proteomes" id="UP000460435"/>
    </source>
</evidence>
<dbReference type="Proteomes" id="UP000460435">
    <property type="component" value="Unassembled WGS sequence"/>
</dbReference>
<comment type="caution">
    <text evidence="3">The sequence shown here is derived from an EMBL/GenBank/DDBJ whole genome shotgun (WGS) entry which is preliminary data.</text>
</comment>
<dbReference type="Gene3D" id="3.30.70.1060">
    <property type="entry name" value="Dimeric alpha+beta barrel"/>
    <property type="match status" value="1"/>
</dbReference>
<dbReference type="SUPFAM" id="SSF54909">
    <property type="entry name" value="Dimeric alpha+beta barrel"/>
    <property type="match status" value="1"/>
</dbReference>
<comment type="similarity">
    <text evidence="1">Belongs to the YciI family.</text>
</comment>
<feature type="domain" description="YCII-related" evidence="2">
    <location>
        <begin position="1"/>
        <end position="114"/>
    </location>
</feature>
<organism evidence="3 4">
    <name type="scientific">Phytoactinopolyspora mesophila</name>
    <dbReference type="NCBI Taxonomy" id="2650750"/>
    <lineage>
        <taxon>Bacteria</taxon>
        <taxon>Bacillati</taxon>
        <taxon>Actinomycetota</taxon>
        <taxon>Actinomycetes</taxon>
        <taxon>Jiangellales</taxon>
        <taxon>Jiangellaceae</taxon>
        <taxon>Phytoactinopolyspora</taxon>
    </lineage>
</organism>
<dbReference type="RefSeq" id="WP_162450179.1">
    <property type="nucleotide sequence ID" value="NZ_WLZY01000003.1"/>
</dbReference>
<evidence type="ECO:0000256" key="1">
    <source>
        <dbReference type="ARBA" id="ARBA00007689"/>
    </source>
</evidence>
<dbReference type="Pfam" id="PF03795">
    <property type="entry name" value="YCII"/>
    <property type="match status" value="1"/>
</dbReference>
<evidence type="ECO:0000313" key="3">
    <source>
        <dbReference type="EMBL" id="NDL57470.1"/>
    </source>
</evidence>
<dbReference type="EMBL" id="WLZY01000003">
    <property type="protein sequence ID" value="NDL57470.1"/>
    <property type="molecule type" value="Genomic_DNA"/>
</dbReference>
<dbReference type="PANTHER" id="PTHR35174:SF4">
    <property type="entry name" value="BLL7163 PROTEIN"/>
    <property type="match status" value="1"/>
</dbReference>
<protein>
    <submittedName>
        <fullName evidence="3">YciI family protein</fullName>
    </submittedName>
</protein>
<accession>A0A7K3M2J1</accession>
<reference evidence="3 4" key="1">
    <citation type="submission" date="2019-11" db="EMBL/GenBank/DDBJ databases">
        <authorList>
            <person name="Li X.-J."/>
            <person name="Feng X.-M."/>
        </authorList>
    </citation>
    <scope>NUCLEOTIDE SEQUENCE [LARGE SCALE GENOMIC DNA]</scope>
    <source>
        <strain evidence="3 4">XMNu-373</strain>
    </source>
</reference>
<evidence type="ECO:0000259" key="2">
    <source>
        <dbReference type="Pfam" id="PF03795"/>
    </source>
</evidence>
<name>A0A7K3M2J1_9ACTN</name>
<dbReference type="InterPro" id="IPR011008">
    <property type="entry name" value="Dimeric_a/b-barrel"/>
</dbReference>
<dbReference type="AlphaFoldDB" id="A0A7K3M2J1"/>
<proteinExistence type="inferred from homology"/>
<sequence>MRVMVFVKASPDSEAGVMPGEEELAAMMKYNEELVKAGVMLAGDGLHPSSKGARVHFSGDSRTVVDGPFTETKELVAGYWLWQVSSMDEAIEWLRRCPNPHGKEGIVEIRPVFEPEDFGDALTPEIHEQWQRMEAQQGS</sequence>
<gene>
    <name evidence="3" type="ORF">F7O44_10335</name>
</gene>
<dbReference type="PANTHER" id="PTHR35174">
    <property type="entry name" value="BLL7171 PROTEIN-RELATED"/>
    <property type="match status" value="1"/>
</dbReference>
<keyword evidence="4" id="KW-1185">Reference proteome</keyword>
<dbReference type="InterPro" id="IPR005545">
    <property type="entry name" value="YCII"/>
</dbReference>